<dbReference type="InterPro" id="IPR018227">
    <property type="entry name" value="Amino_acid_transport_2"/>
</dbReference>
<dbReference type="Gene3D" id="1.20.1740.10">
    <property type="entry name" value="Amino acid/polyamine transporter I"/>
    <property type="match status" value="1"/>
</dbReference>
<organism evidence="10 11">
    <name type="scientific">Psittacicella hinzii</name>
    <dbReference type="NCBI Taxonomy" id="2028575"/>
    <lineage>
        <taxon>Bacteria</taxon>
        <taxon>Pseudomonadati</taxon>
        <taxon>Pseudomonadota</taxon>
        <taxon>Gammaproteobacteria</taxon>
        <taxon>Pasteurellales</taxon>
        <taxon>Psittacicellaceae</taxon>
        <taxon>Psittacicella</taxon>
    </lineage>
</organism>
<evidence type="ECO:0000256" key="7">
    <source>
        <dbReference type="ARBA" id="ARBA00022989"/>
    </source>
</evidence>
<evidence type="ECO:0000256" key="4">
    <source>
        <dbReference type="ARBA" id="ARBA00022519"/>
    </source>
</evidence>
<evidence type="ECO:0000256" key="6">
    <source>
        <dbReference type="ARBA" id="ARBA00022970"/>
    </source>
</evidence>
<keyword evidence="3" id="KW-1003">Cell membrane</keyword>
<evidence type="ECO:0000256" key="8">
    <source>
        <dbReference type="ARBA" id="ARBA00023136"/>
    </source>
</evidence>
<protein>
    <recommendedName>
        <fullName evidence="12">Tyrosine-specific transport protein</fullName>
    </recommendedName>
</protein>
<proteinExistence type="predicted"/>
<feature type="transmembrane region" description="Helical" evidence="9">
    <location>
        <begin position="389"/>
        <end position="409"/>
    </location>
</feature>
<keyword evidence="2" id="KW-0813">Transport</keyword>
<name>A0A3A1XZY1_9GAMM</name>
<dbReference type="Pfam" id="PF03222">
    <property type="entry name" value="Trp_Tyr_perm"/>
    <property type="match status" value="1"/>
</dbReference>
<feature type="transmembrane region" description="Helical" evidence="9">
    <location>
        <begin position="175"/>
        <end position="193"/>
    </location>
</feature>
<evidence type="ECO:0008006" key="12">
    <source>
        <dbReference type="Google" id="ProtNLM"/>
    </source>
</evidence>
<evidence type="ECO:0000256" key="1">
    <source>
        <dbReference type="ARBA" id="ARBA00004429"/>
    </source>
</evidence>
<feature type="transmembrane region" description="Helical" evidence="9">
    <location>
        <begin position="358"/>
        <end position="377"/>
    </location>
</feature>
<keyword evidence="6" id="KW-0029">Amino-acid transport</keyword>
<comment type="caution">
    <text evidence="10">The sequence shown here is derived from an EMBL/GenBank/DDBJ whole genome shotgun (WGS) entry which is preliminary data.</text>
</comment>
<gene>
    <name evidence="10" type="ORF">CKF54_06500</name>
</gene>
<comment type="subcellular location">
    <subcellularLocation>
        <location evidence="1">Cell inner membrane</location>
        <topology evidence="1">Multi-pass membrane protein</topology>
    </subcellularLocation>
</comment>
<keyword evidence="4" id="KW-0997">Cell inner membrane</keyword>
<dbReference type="EMBL" id="NRHC01000088">
    <property type="protein sequence ID" value="RIY31563.1"/>
    <property type="molecule type" value="Genomic_DNA"/>
</dbReference>
<feature type="transmembrane region" description="Helical" evidence="9">
    <location>
        <begin position="205"/>
        <end position="224"/>
    </location>
</feature>
<dbReference type="PRINTS" id="PR00166">
    <property type="entry name" value="AROAAPRMEASE"/>
</dbReference>
<dbReference type="GO" id="GO:0005886">
    <property type="term" value="C:plasma membrane"/>
    <property type="evidence" value="ECO:0007669"/>
    <property type="project" value="UniProtKB-SubCell"/>
</dbReference>
<feature type="transmembrane region" description="Helical" evidence="9">
    <location>
        <begin position="137"/>
        <end position="155"/>
    </location>
</feature>
<dbReference type="InterPro" id="IPR013059">
    <property type="entry name" value="Trp_tyr_transpt"/>
</dbReference>
<sequence>MMMVAGTTIGAGMLVMPINSAEVGFTATIIELIIFFGLMLLPALVVVESSQFAPRGSTVAGIMRLEFGNIGFFVANIMFYVFVYSLVCAYISGLSSIFAEILGVPEKWHNLFIALTVIPLGLIVIFTSRFADLVNRLFFYIMILAFLVLVAFSIPNLKAEYLASAPVSTKAVVNSIPITFLAFGFHIIIPALSDYLDRNSRDLKIAIIGGLAIPLVVFIIWIAMVHGQASQEQLIQFTKEGKSVNIASLIADDQAEQRTLGIAVTIFSISSLLTSFIGVALALITTLKETFAKKLPQKANYVIPSAESQSEEVIYEDTDRIETYLNRWYLFLLAFVIPTFVVIFTPAAFIFFLKLAAIIFTLQNLVMPAIALIKMRVKRKYLYEEYPNAYRLCLNNFGLGVLALVLFVLCLM</sequence>
<dbReference type="Proteomes" id="UP000265691">
    <property type="component" value="Unassembled WGS sequence"/>
</dbReference>
<feature type="transmembrane region" description="Helical" evidence="9">
    <location>
        <begin position="262"/>
        <end position="284"/>
    </location>
</feature>
<keyword evidence="11" id="KW-1185">Reference proteome</keyword>
<feature type="transmembrane region" description="Helical" evidence="9">
    <location>
        <begin position="328"/>
        <end position="352"/>
    </location>
</feature>
<evidence type="ECO:0000256" key="3">
    <source>
        <dbReference type="ARBA" id="ARBA00022475"/>
    </source>
</evidence>
<dbReference type="GO" id="GO:0015173">
    <property type="term" value="F:aromatic amino acid transmembrane transporter activity"/>
    <property type="evidence" value="ECO:0007669"/>
    <property type="project" value="InterPro"/>
</dbReference>
<keyword evidence="7 9" id="KW-1133">Transmembrane helix</keyword>
<evidence type="ECO:0000256" key="5">
    <source>
        <dbReference type="ARBA" id="ARBA00022692"/>
    </source>
</evidence>
<feature type="transmembrane region" description="Helical" evidence="9">
    <location>
        <begin position="30"/>
        <end position="47"/>
    </location>
</feature>
<dbReference type="AlphaFoldDB" id="A0A3A1XZY1"/>
<feature type="transmembrane region" description="Helical" evidence="9">
    <location>
        <begin position="112"/>
        <end position="130"/>
    </location>
</feature>
<reference evidence="10 11" key="1">
    <citation type="submission" date="2017-08" db="EMBL/GenBank/DDBJ databases">
        <title>Reclassification of Bisgaard taxon 37 and 44.</title>
        <authorList>
            <person name="Christensen H."/>
        </authorList>
    </citation>
    <scope>NUCLEOTIDE SEQUENCE [LARGE SCALE GENOMIC DNA]</scope>
    <source>
        <strain evidence="10 11">B96_3</strain>
    </source>
</reference>
<accession>A0A3A1XZY1</accession>
<keyword evidence="5 9" id="KW-0812">Transmembrane</keyword>
<dbReference type="PANTHER" id="PTHR46997:SF2">
    <property type="entry name" value="TYROSINE-SPECIFIC TRANSPORT SYSTEM"/>
    <property type="match status" value="1"/>
</dbReference>
<feature type="transmembrane region" description="Helical" evidence="9">
    <location>
        <begin position="67"/>
        <end position="92"/>
    </location>
</feature>
<evidence type="ECO:0000313" key="11">
    <source>
        <dbReference type="Proteomes" id="UP000265691"/>
    </source>
</evidence>
<evidence type="ECO:0000256" key="9">
    <source>
        <dbReference type="SAM" id="Phobius"/>
    </source>
</evidence>
<dbReference type="PANTHER" id="PTHR46997">
    <property type="entry name" value="LOW AFFINITY TRYPTOPHAN PERMEASE-RELATED"/>
    <property type="match status" value="1"/>
</dbReference>
<evidence type="ECO:0000256" key="2">
    <source>
        <dbReference type="ARBA" id="ARBA00022448"/>
    </source>
</evidence>
<dbReference type="GO" id="GO:0003333">
    <property type="term" value="P:amino acid transmembrane transport"/>
    <property type="evidence" value="ECO:0007669"/>
    <property type="project" value="InterPro"/>
</dbReference>
<evidence type="ECO:0000313" key="10">
    <source>
        <dbReference type="EMBL" id="RIY31563.1"/>
    </source>
</evidence>
<keyword evidence="8 9" id="KW-0472">Membrane</keyword>